<proteinExistence type="predicted"/>
<dbReference type="AlphaFoldDB" id="A0A022VQF7"/>
<accession>A0A022VQF7</accession>
<name>A0A022VQF7_TRIRU</name>
<evidence type="ECO:0000313" key="1">
    <source>
        <dbReference type="EMBL" id="EZF48149.1"/>
    </source>
</evidence>
<organism evidence="1">
    <name type="scientific">Trichophyton rubrum CBS 288.86</name>
    <dbReference type="NCBI Taxonomy" id="1215330"/>
    <lineage>
        <taxon>Eukaryota</taxon>
        <taxon>Fungi</taxon>
        <taxon>Dikarya</taxon>
        <taxon>Ascomycota</taxon>
        <taxon>Pezizomycotina</taxon>
        <taxon>Eurotiomycetes</taxon>
        <taxon>Eurotiomycetidae</taxon>
        <taxon>Onygenales</taxon>
        <taxon>Arthrodermataceae</taxon>
        <taxon>Trichophyton</taxon>
    </lineage>
</organism>
<gene>
    <name evidence="1" type="ORF">H103_08082</name>
</gene>
<sequence length="104" mass="10400">MPIMPIPPLILAIRSRISIRRLISGSISSSSCSSLSSSSEPLAPGASPWVGLRALDSGDFSSTSSLLVEVSLASSVSPAAELSASLVSLVSSLAGGKTGVRCLG</sequence>
<dbReference type="Proteomes" id="UP000023758">
    <property type="component" value="Unassembled WGS sequence"/>
</dbReference>
<reference evidence="1" key="1">
    <citation type="submission" date="2014-02" db="EMBL/GenBank/DDBJ databases">
        <title>The Genome Sequence of Trichophyton rubrum (morphotype fischeri) CBS 288.86.</title>
        <authorList>
            <consortium name="The Broad Institute Genomics Platform"/>
            <person name="Cuomo C.A."/>
            <person name="White T.C."/>
            <person name="Graser Y."/>
            <person name="Martinez-Rossi N."/>
            <person name="Heitman J."/>
            <person name="Young S.K."/>
            <person name="Zeng Q."/>
            <person name="Gargeya S."/>
            <person name="Abouelleil A."/>
            <person name="Alvarado L."/>
            <person name="Chapman S.B."/>
            <person name="Gainer-Dewar J."/>
            <person name="Goldberg J."/>
            <person name="Griggs A."/>
            <person name="Gujja S."/>
            <person name="Hansen M."/>
            <person name="Howarth C."/>
            <person name="Imamovic A."/>
            <person name="Larimer J."/>
            <person name="Martinez D."/>
            <person name="Murphy C."/>
            <person name="Pearson M.D."/>
            <person name="Persinoti G."/>
            <person name="Poon T."/>
            <person name="Priest M."/>
            <person name="Roberts A.D."/>
            <person name="Saif S."/>
            <person name="Shea T.D."/>
            <person name="Sykes S.N."/>
            <person name="Wortman J."/>
            <person name="Nusbaum C."/>
            <person name="Birren B."/>
        </authorList>
    </citation>
    <scope>NUCLEOTIDE SEQUENCE [LARGE SCALE GENOMIC DNA]</scope>
    <source>
        <strain evidence="1">CBS 288.86</strain>
    </source>
</reference>
<protein>
    <submittedName>
        <fullName evidence="1">Uncharacterized protein</fullName>
    </submittedName>
</protein>
<dbReference type="HOGENOM" id="CLU_2251963_0_0_1"/>
<dbReference type="EMBL" id="KK207932">
    <property type="protein sequence ID" value="EZF48149.1"/>
    <property type="molecule type" value="Genomic_DNA"/>
</dbReference>